<dbReference type="EMBL" id="AP026709">
    <property type="protein sequence ID" value="BDQ37588.1"/>
    <property type="molecule type" value="Genomic_DNA"/>
</dbReference>
<evidence type="ECO:0000313" key="2">
    <source>
        <dbReference type="EMBL" id="BDQ37588.1"/>
    </source>
</evidence>
<dbReference type="RefSeq" id="WP_281760106.1">
    <property type="nucleotide sequence ID" value="NZ_AP026709.1"/>
</dbReference>
<keyword evidence="3" id="KW-1185">Reference proteome</keyword>
<evidence type="ECO:0000313" key="3">
    <source>
        <dbReference type="Proteomes" id="UP001317742"/>
    </source>
</evidence>
<evidence type="ECO:0000259" key="1">
    <source>
        <dbReference type="Pfam" id="PF01636"/>
    </source>
</evidence>
<dbReference type="Proteomes" id="UP001317742">
    <property type="component" value="Chromosome"/>
</dbReference>
<feature type="domain" description="Aminoglycoside phosphotransferase" evidence="1">
    <location>
        <begin position="35"/>
        <end position="234"/>
    </location>
</feature>
<accession>A0ABN6S5L6</accession>
<dbReference type="InterPro" id="IPR011009">
    <property type="entry name" value="Kinase-like_dom_sf"/>
</dbReference>
<proteinExistence type="predicted"/>
<dbReference type="Pfam" id="PF01636">
    <property type="entry name" value="APH"/>
    <property type="match status" value="1"/>
</dbReference>
<name>A0ABN6S5L6_9BACT</name>
<protein>
    <submittedName>
        <fullName evidence="2">Aminoglycoside phosphotransferase</fullName>
    </submittedName>
</protein>
<sequence>MIERLTLWGLAPGRHIPDIELPGSPQRCMGRAPVEDDTGRVWVLEHLHPGQFDHRERIGRALSFLEGTGFPVPAYLPDLNGRFVAEHENDYYQLSPFVPGTPLPQPEFIEDKERGHNLGAVLAALHTAGANIREFDTEPPFILENYINELMAKLAPRQPKIHDALLPAIDSLVPLFEAWEDLPKALCHGDFHPLNTIWRDQSVAAVIDWEFIGIRPALFDVANCLGCIGIEDPLALVRGLTPTLLSTLQKTGCLEKTNFALLPELILGMRFAWMSEWLRRNDTEMINIEIDYIRLFSNSIDSLLPAWKNLLGQS</sequence>
<dbReference type="Gene3D" id="3.90.1200.10">
    <property type="match status" value="1"/>
</dbReference>
<gene>
    <name evidence="2" type="ORF">SYK_19480</name>
</gene>
<dbReference type="SUPFAM" id="SSF56112">
    <property type="entry name" value="Protein kinase-like (PK-like)"/>
    <property type="match status" value="1"/>
</dbReference>
<dbReference type="InterPro" id="IPR002575">
    <property type="entry name" value="Aminoglycoside_PTrfase"/>
</dbReference>
<organism evidence="2 3">
    <name type="scientific">Pseudodesulfovibrio nedwellii</name>
    <dbReference type="NCBI Taxonomy" id="2973072"/>
    <lineage>
        <taxon>Bacteria</taxon>
        <taxon>Pseudomonadati</taxon>
        <taxon>Thermodesulfobacteriota</taxon>
        <taxon>Desulfovibrionia</taxon>
        <taxon>Desulfovibrionales</taxon>
        <taxon>Desulfovibrionaceae</taxon>
    </lineage>
</organism>
<reference evidence="2 3" key="1">
    <citation type="submission" date="2022-08" db="EMBL/GenBank/DDBJ databases">
        <title>Genome Sequence of the sulphate-reducing bacterium, Pseudodesulfovibrio sp. SYK.</title>
        <authorList>
            <person name="Kondo R."/>
            <person name="Kataoka T."/>
        </authorList>
    </citation>
    <scope>NUCLEOTIDE SEQUENCE [LARGE SCALE GENOMIC DNA]</scope>
    <source>
        <strain evidence="2 3">SYK</strain>
    </source>
</reference>